<gene>
    <name evidence="1" type="ORF">llap_6825</name>
</gene>
<reference evidence="2" key="2">
    <citation type="submission" date="2017-12" db="EMBL/GenBank/DDBJ databases">
        <title>Genome sequence of the Bar-tailed Godwit (Limosa lapponica baueri).</title>
        <authorList>
            <person name="Lima N.C.B."/>
            <person name="Parody-Merino A.M."/>
            <person name="Battley P.F."/>
            <person name="Fidler A.E."/>
            <person name="Prosdocimi F."/>
        </authorList>
    </citation>
    <scope>NUCLEOTIDE SEQUENCE [LARGE SCALE GENOMIC DNA]</scope>
</reference>
<dbReference type="AlphaFoldDB" id="A0A2I0U9Z9"/>
<reference evidence="2" key="1">
    <citation type="submission" date="2017-11" db="EMBL/GenBank/DDBJ databases">
        <authorList>
            <person name="Lima N.C."/>
            <person name="Parody-Merino A.M."/>
            <person name="Battley P.F."/>
            <person name="Fidler A.E."/>
            <person name="Prosdocimi F."/>
        </authorList>
    </citation>
    <scope>NUCLEOTIDE SEQUENCE [LARGE SCALE GENOMIC DNA]</scope>
</reference>
<protein>
    <recommendedName>
        <fullName evidence="3">Reverse transcriptase domain-containing protein</fullName>
    </recommendedName>
</protein>
<dbReference type="OrthoDB" id="416454at2759"/>
<evidence type="ECO:0000313" key="2">
    <source>
        <dbReference type="Proteomes" id="UP000233556"/>
    </source>
</evidence>
<dbReference type="Proteomes" id="UP000233556">
    <property type="component" value="Unassembled WGS sequence"/>
</dbReference>
<evidence type="ECO:0000313" key="1">
    <source>
        <dbReference type="EMBL" id="PKU42880.1"/>
    </source>
</evidence>
<accession>A0A2I0U9Z9</accession>
<name>A0A2I0U9Z9_LIMLA</name>
<organism evidence="1 2">
    <name type="scientific">Limosa lapponica baueri</name>
    <dbReference type="NCBI Taxonomy" id="1758121"/>
    <lineage>
        <taxon>Eukaryota</taxon>
        <taxon>Metazoa</taxon>
        <taxon>Chordata</taxon>
        <taxon>Craniata</taxon>
        <taxon>Vertebrata</taxon>
        <taxon>Euteleostomi</taxon>
        <taxon>Archelosauria</taxon>
        <taxon>Archosauria</taxon>
        <taxon>Dinosauria</taxon>
        <taxon>Saurischia</taxon>
        <taxon>Theropoda</taxon>
        <taxon>Coelurosauria</taxon>
        <taxon>Aves</taxon>
        <taxon>Neognathae</taxon>
        <taxon>Neoaves</taxon>
        <taxon>Charadriiformes</taxon>
        <taxon>Scolopacidae</taxon>
        <taxon>Limosa</taxon>
    </lineage>
</organism>
<evidence type="ECO:0008006" key="3">
    <source>
        <dbReference type="Google" id="ProtNLM"/>
    </source>
</evidence>
<sequence>MRMVRGLENKSYKEQLRELGLFSMRKRRLRGDLITLYNYLKGHCREVGAGLFSQSEPHLFQVIPVVSQLPAMYYREESDSINCLLMGFLDLQQSFKSNVMFLSSSYHVGDVHKAKKEDPGNYWLVSLPSVPSKIMQKILLETLLRHMENKEVIGDSHHGFAKDKLCLTNLVAFYDGITALVDKGTPTDVVYLDLCILSA</sequence>
<keyword evidence="2" id="KW-1185">Reference proteome</keyword>
<dbReference type="EMBL" id="KZ505952">
    <property type="protein sequence ID" value="PKU42880.1"/>
    <property type="molecule type" value="Genomic_DNA"/>
</dbReference>
<proteinExistence type="predicted"/>